<dbReference type="Pfam" id="PF10592">
    <property type="entry name" value="AIPR"/>
    <property type="match status" value="1"/>
</dbReference>
<dbReference type="AlphaFoldDB" id="A0A173X2B9"/>
<dbReference type="EMBL" id="CYYM01000001">
    <property type="protein sequence ID" value="CUN46019.1"/>
    <property type="molecule type" value="Genomic_DNA"/>
</dbReference>
<organism evidence="2 3">
    <name type="scientific">Dorea longicatena</name>
    <dbReference type="NCBI Taxonomy" id="88431"/>
    <lineage>
        <taxon>Bacteria</taxon>
        <taxon>Bacillati</taxon>
        <taxon>Bacillota</taxon>
        <taxon>Clostridia</taxon>
        <taxon>Lachnospirales</taxon>
        <taxon>Lachnospiraceae</taxon>
        <taxon>Dorea</taxon>
    </lineage>
</organism>
<dbReference type="RefSeq" id="WP_055193563.1">
    <property type="nucleotide sequence ID" value="NZ_CYYM01000001.1"/>
</dbReference>
<evidence type="ECO:0000259" key="1">
    <source>
        <dbReference type="Pfam" id="PF10592"/>
    </source>
</evidence>
<evidence type="ECO:0000313" key="2">
    <source>
        <dbReference type="EMBL" id="CUN46019.1"/>
    </source>
</evidence>
<feature type="domain" description="Abortive phage infection protein C-terminal" evidence="1">
    <location>
        <begin position="237"/>
        <end position="466"/>
    </location>
</feature>
<reference evidence="2 3" key="1">
    <citation type="submission" date="2015-09" db="EMBL/GenBank/DDBJ databases">
        <authorList>
            <consortium name="Pathogen Informatics"/>
        </authorList>
    </citation>
    <scope>NUCLEOTIDE SEQUENCE [LARGE SCALE GENOMIC DNA]</scope>
    <source>
        <strain evidence="2 3">2789STDY5608851</strain>
    </source>
</reference>
<dbReference type="InterPro" id="IPR018891">
    <property type="entry name" value="AIPR_C"/>
</dbReference>
<name>A0A173X2B9_9FIRM</name>
<sequence length="601" mass="70210">MSQDFFEYHIETMKEKYPIFKMYQNYHIFTLLCIKYFFYSEAGISFDQDMIEDFLTDGANDGGIDAIFNDPTSEGNDLIIVQSKFYENTELGTDNVAGELYKINETLKKLQNNKISEFNEKLVTAYRNATSQMEDNANIRIVFFTSYQPKNKRERNKLDKSMRDYFGKYDLEMNFRSDIEAQIELCDNGKVCVDFDKITIDEKDNYLKYKNSIIVNVSAVSLQELQNRRRNGLLGMNLRYYVRKKDVDTGIEKTIQKEPENFWYKNNGILIICDDYKIDGKELKLWKFSIVNGGQTTNRIGRADIDKDFYLQCKVVKSEGNTAEERDRFALDIAEATNAQKPIKKADLKANTPEQIRLKERLNRYQVYYITKKGDKTPKQYSEPYQTATLEQVGKLGLAAVLQMPGSSRSNSQRMYNDEYYYPIFGKSAKEGVIADLLKISYYYDKFVKFYIKDKGYDEKTVLPMMKNGRTFQYACITFLCKINYGVFTYDTIAGLLSNQDNLKSVLREMGDMESLISVKLQNEEDIFMNIFSVIGNDVLGYCFDNALYKAEEEQRTLAPSDYLKSDINYYRDIIRRVWHIYNKQNSILKENIEMLCGTKK</sequence>
<evidence type="ECO:0000313" key="3">
    <source>
        <dbReference type="Proteomes" id="UP000095380"/>
    </source>
</evidence>
<dbReference type="Proteomes" id="UP000095380">
    <property type="component" value="Unassembled WGS sequence"/>
</dbReference>
<protein>
    <submittedName>
        <fullName evidence="2">AIPR protein</fullName>
    </submittedName>
</protein>
<gene>
    <name evidence="2" type="ORF">ERS852408_00368</name>
</gene>
<proteinExistence type="predicted"/>
<accession>A0A173X2B9</accession>